<protein>
    <submittedName>
        <fullName evidence="2">Serine/threonine-protein phosphatase CPPED1</fullName>
    </submittedName>
</protein>
<dbReference type="PANTHER" id="PTHR43143:SF1">
    <property type="entry name" value="SERINE_THREONINE-PROTEIN PHOSPHATASE CPPED1"/>
    <property type="match status" value="1"/>
</dbReference>
<dbReference type="InterPro" id="IPR051918">
    <property type="entry name" value="STPP_CPPED1"/>
</dbReference>
<reference evidence="3" key="1">
    <citation type="submission" date="2017-01" db="EMBL/GenBank/DDBJ databases">
        <title>Comparative genomics of anhydrobiosis in the tardigrade Hypsibius dujardini.</title>
        <authorList>
            <person name="Yoshida Y."/>
            <person name="Koutsovoulos G."/>
            <person name="Laetsch D."/>
            <person name="Stevens L."/>
            <person name="Kumar S."/>
            <person name="Horikawa D."/>
            <person name="Ishino K."/>
            <person name="Komine S."/>
            <person name="Tomita M."/>
            <person name="Blaxter M."/>
            <person name="Arakawa K."/>
        </authorList>
    </citation>
    <scope>NUCLEOTIDE SEQUENCE [LARGE SCALE GENOMIC DNA]</scope>
    <source>
        <strain evidence="3">Z151</strain>
    </source>
</reference>
<dbReference type="SUPFAM" id="SSF56300">
    <property type="entry name" value="Metallo-dependent phosphatases"/>
    <property type="match status" value="1"/>
</dbReference>
<evidence type="ECO:0000313" key="2">
    <source>
        <dbReference type="EMBL" id="OWA50574.1"/>
    </source>
</evidence>
<dbReference type="OrthoDB" id="45007at2759"/>
<comment type="caution">
    <text evidence="2">The sequence shown here is derived from an EMBL/GenBank/DDBJ whole genome shotgun (WGS) entry which is preliminary data.</text>
</comment>
<dbReference type="PANTHER" id="PTHR43143">
    <property type="entry name" value="METALLOPHOSPHOESTERASE, CALCINEURIN SUPERFAMILY"/>
    <property type="match status" value="1"/>
</dbReference>
<dbReference type="GO" id="GO:0016787">
    <property type="term" value="F:hydrolase activity"/>
    <property type="evidence" value="ECO:0007669"/>
    <property type="project" value="InterPro"/>
</dbReference>
<keyword evidence="3" id="KW-1185">Reference proteome</keyword>
<dbReference type="AlphaFoldDB" id="A0A9X6NJL0"/>
<organism evidence="2 3">
    <name type="scientific">Hypsibius exemplaris</name>
    <name type="common">Freshwater tardigrade</name>
    <dbReference type="NCBI Taxonomy" id="2072580"/>
    <lineage>
        <taxon>Eukaryota</taxon>
        <taxon>Metazoa</taxon>
        <taxon>Ecdysozoa</taxon>
        <taxon>Tardigrada</taxon>
        <taxon>Eutardigrada</taxon>
        <taxon>Parachela</taxon>
        <taxon>Hypsibioidea</taxon>
        <taxon>Hypsibiidae</taxon>
        <taxon>Hypsibius</taxon>
    </lineage>
</organism>
<dbReference type="InterPro" id="IPR029052">
    <property type="entry name" value="Metallo-depent_PP-like"/>
</dbReference>
<dbReference type="Gene3D" id="3.60.21.10">
    <property type="match status" value="1"/>
</dbReference>
<evidence type="ECO:0000313" key="3">
    <source>
        <dbReference type="Proteomes" id="UP000192578"/>
    </source>
</evidence>
<dbReference type="InterPro" id="IPR004843">
    <property type="entry name" value="Calcineurin-like_PHP"/>
</dbReference>
<dbReference type="Pfam" id="PF00149">
    <property type="entry name" value="Metallophos"/>
    <property type="match status" value="1"/>
</dbReference>
<dbReference type="Proteomes" id="UP000192578">
    <property type="component" value="Unassembled WGS sequence"/>
</dbReference>
<name>A0A9X6NJL0_HYPEX</name>
<sequence length="329" mass="37166">MSAETPANKDAVPPDVRLKDPRKAFQMDAKWRGPFFFVQGADPQFGMFDGFLRGKTDPKLISWEEDIALMRIAANDLNKMTPLPAFFVICGDLVHEFDVNPLKKAQERDLLRILADIDPAIPIALIPGNHDIQNTPTALAINHFKDTFGPDYYTFDARGLRCICINSQFFKSFEATPSAEFLQLQKDFFRWFDGEIDRTAHDLRTGLIQHAVVFQHIAWFLERPDEPDDYFNVDYQIRQIYLQKLVYAGIKACFCGHYHRNGGGKAGPHGELEVVVTSAIGMTLAVGTDGQLVEGKADNPSGMRVVKVTDESITHDYFPLHEFPTEVKL</sequence>
<dbReference type="EMBL" id="MTYJ01000196">
    <property type="protein sequence ID" value="OWA50574.1"/>
    <property type="molecule type" value="Genomic_DNA"/>
</dbReference>
<feature type="domain" description="Calcineurin-like phosphoesterase" evidence="1">
    <location>
        <begin position="84"/>
        <end position="260"/>
    </location>
</feature>
<accession>A0A9X6NJL0</accession>
<gene>
    <name evidence="2" type="ORF">BV898_15085</name>
</gene>
<evidence type="ECO:0000259" key="1">
    <source>
        <dbReference type="Pfam" id="PF00149"/>
    </source>
</evidence>
<proteinExistence type="predicted"/>